<dbReference type="InterPro" id="IPR000601">
    <property type="entry name" value="PKD_dom"/>
</dbReference>
<dbReference type="SUPFAM" id="SSF49299">
    <property type="entry name" value="PKD domain"/>
    <property type="match status" value="1"/>
</dbReference>
<dbReference type="InterPro" id="IPR011047">
    <property type="entry name" value="Quinoprotein_ADH-like_sf"/>
</dbReference>
<dbReference type="Gene3D" id="2.60.40.10">
    <property type="entry name" value="Immunoglobulins"/>
    <property type="match status" value="1"/>
</dbReference>
<dbReference type="Pfam" id="PF18911">
    <property type="entry name" value="PKD_4"/>
    <property type="match status" value="1"/>
</dbReference>
<evidence type="ECO:0000313" key="6">
    <source>
        <dbReference type="EMBL" id="MDV6267892.1"/>
    </source>
</evidence>
<organism evidence="6 7">
    <name type="scientific">Rhodococcus globerulus</name>
    <dbReference type="NCBI Taxonomy" id="33008"/>
    <lineage>
        <taxon>Bacteria</taxon>
        <taxon>Bacillati</taxon>
        <taxon>Actinomycetota</taxon>
        <taxon>Actinomycetes</taxon>
        <taxon>Mycobacteriales</taxon>
        <taxon>Nocardiaceae</taxon>
        <taxon>Rhodococcus</taxon>
    </lineage>
</organism>
<evidence type="ECO:0000256" key="2">
    <source>
        <dbReference type="ARBA" id="ARBA00023157"/>
    </source>
</evidence>
<gene>
    <name evidence="6" type="ORF">R3Q16_14870</name>
</gene>
<dbReference type="SUPFAM" id="SSF50998">
    <property type="entry name" value="Quinoprotein alcohol dehydrogenase-like"/>
    <property type="match status" value="1"/>
</dbReference>
<keyword evidence="2" id="KW-1015">Disulfide bond</keyword>
<keyword evidence="7" id="KW-1185">Reference proteome</keyword>
<proteinExistence type="predicted"/>
<dbReference type="InterPro" id="IPR022409">
    <property type="entry name" value="PKD/Chitinase_dom"/>
</dbReference>
<keyword evidence="4" id="KW-0812">Transmembrane</keyword>
<dbReference type="PROSITE" id="PS50093">
    <property type="entry name" value="PKD"/>
    <property type="match status" value="1"/>
</dbReference>
<dbReference type="Proteomes" id="UP001185927">
    <property type="component" value="Unassembled WGS sequence"/>
</dbReference>
<keyword evidence="4" id="KW-1133">Transmembrane helix</keyword>
<evidence type="ECO:0000313" key="7">
    <source>
        <dbReference type="Proteomes" id="UP001185927"/>
    </source>
</evidence>
<dbReference type="SMART" id="SM00560">
    <property type="entry name" value="LamGL"/>
    <property type="match status" value="1"/>
</dbReference>
<dbReference type="InterPro" id="IPR035986">
    <property type="entry name" value="PKD_dom_sf"/>
</dbReference>
<dbReference type="CDD" id="cd00146">
    <property type="entry name" value="PKD"/>
    <property type="match status" value="1"/>
</dbReference>
<evidence type="ECO:0000256" key="3">
    <source>
        <dbReference type="SAM" id="MobiDB-lite"/>
    </source>
</evidence>
<dbReference type="Gene3D" id="2.60.120.200">
    <property type="match status" value="1"/>
</dbReference>
<dbReference type="SMART" id="SM00089">
    <property type="entry name" value="PKD"/>
    <property type="match status" value="1"/>
</dbReference>
<keyword evidence="4" id="KW-0472">Membrane</keyword>
<dbReference type="SUPFAM" id="SSF49899">
    <property type="entry name" value="Concanavalin A-like lectins/glucanases"/>
    <property type="match status" value="1"/>
</dbReference>
<evidence type="ECO:0000256" key="1">
    <source>
        <dbReference type="ARBA" id="ARBA00022729"/>
    </source>
</evidence>
<dbReference type="RefSeq" id="WP_317542178.1">
    <property type="nucleotide sequence ID" value="NZ_JAWLKB010000005.1"/>
</dbReference>
<accession>A0ABU4BUJ5</accession>
<protein>
    <submittedName>
        <fullName evidence="6">LamG-like jellyroll fold domain-containing protein</fullName>
    </submittedName>
</protein>
<evidence type="ECO:0000259" key="5">
    <source>
        <dbReference type="PROSITE" id="PS50093"/>
    </source>
</evidence>
<keyword evidence="1" id="KW-0732">Signal</keyword>
<feature type="region of interest" description="Disordered" evidence="3">
    <location>
        <begin position="606"/>
        <end position="628"/>
    </location>
</feature>
<name>A0ABU4BUJ5_RHOGO</name>
<dbReference type="Pfam" id="PF13385">
    <property type="entry name" value="Laminin_G_3"/>
    <property type="match status" value="1"/>
</dbReference>
<dbReference type="InterPro" id="IPR013783">
    <property type="entry name" value="Ig-like_fold"/>
</dbReference>
<dbReference type="InterPro" id="IPR006558">
    <property type="entry name" value="LamG-like"/>
</dbReference>
<evidence type="ECO:0000256" key="4">
    <source>
        <dbReference type="SAM" id="Phobius"/>
    </source>
</evidence>
<dbReference type="Gene3D" id="2.60.120.560">
    <property type="entry name" value="Exo-inulinase, domain 1"/>
    <property type="match status" value="1"/>
</dbReference>
<feature type="transmembrane region" description="Helical" evidence="4">
    <location>
        <begin position="21"/>
        <end position="41"/>
    </location>
</feature>
<feature type="domain" description="PKD" evidence="5">
    <location>
        <begin position="788"/>
        <end position="875"/>
    </location>
</feature>
<reference evidence="6 7" key="1">
    <citation type="submission" date="2023-10" db="EMBL/GenBank/DDBJ databases">
        <title>Development of a sustainable strategy for remediation of hydrocarbon-contaminated territories based on the waste exchange concept.</title>
        <authorList>
            <person name="Krivoruchko A."/>
        </authorList>
    </citation>
    <scope>NUCLEOTIDE SEQUENCE [LARGE SCALE GENOMIC DNA]</scope>
    <source>
        <strain evidence="6 7">IEGM 1203</strain>
    </source>
</reference>
<sequence>MGEIAGMRTDGYQDHRKKWRGLVKAFVSVGTVLAVVGSLGIGTATADTAPTVPTIPRTVSADALPTVQVDGVVWAQIVVGNTVYVTGKFANARPAGAAPGTNLVPRSNALAYDLDTGELKPWAPALNGQGRALEASADGKTVFVGGDFTNVSGVNRYRLAAVDADNGAVLNIFIAALDAGVRALEVQGDTLYVGGIFNSVGGQARQRLAAFNVATGAALPWAPKANAEVMAITAPPGSNKVVVGGRFTTLNGANSVGVGSLDATSAATISFPTNTVVRNSGINSAIYSLSSDAGTVYGTGYSYGSGNLESVFASDVATGNLRWVSGCRGDTYSNVTIGDVMYVAGHPHDCSQIGGLPQTEPWSYQWTLAFRTNAAGPVNSSGNFVGKPAPELLHWLPTLAPGTFTGQKQAGWSIAGNDRYIVLGGEFPKVNGVPQEGLVRFAVTDQAPNKEAPNGYNELLPVLTGVAPGTVRATWTAAWDRDNSHLTYELLRGAQLSTATVAATTANDAQWWNRGRMGATDTSAPPGSTQTYRVRVSDAFGNSMVGPIATATVPAGSASSSTYQEMVARDGAVHLWRLGEASGTLASDWAGDADLTLKSAQRNVGGAIVGDPNPSTSFTTGSKTGGSAQFGPQSFSTEAWFNTTTRWGGKIIGFGSANTNNSSYSDRHVYMSNSGQLSFGANANGFRTVTSPTSYNDGKWHHVVGVLGSTGMRLYVDGAQVAERVDTVQAEYRTAGYWRVGGDSLGGWPSAPLSSNFSGALDEVAVYNSALSSDAVQAHWQRGQGVVANQPPVAAFTETVTDLAVAFDGSTSTDADGTVVSYEWNFGDDATGATTTGPDARMNHTYTAAGTYNVTLTVVDNSGAKSTATHPVTVQDAIVPPDGEVAIDNFDRETISGLGEAQVGGTWSVTGGGAKASVDSGSAKVTVPAGRSATMLLPAVADGDVDVSHSMWLEAMPTGGGAYLSTVLRSGASGDYRSRVRILADGSVQVSLTKVVAGTETVLGSVVTLPGLTYTAGKHLRVRAQVLGVSPSTLQVKVWDEEMPEPVQWTRSVTDSTPELQQMGSSGLAVYISGSSTEAVVVRFDNFEVVEPE</sequence>
<dbReference type="InterPro" id="IPR013320">
    <property type="entry name" value="ConA-like_dom_sf"/>
</dbReference>
<dbReference type="EMBL" id="JAWLKB010000005">
    <property type="protein sequence ID" value="MDV6267892.1"/>
    <property type="molecule type" value="Genomic_DNA"/>
</dbReference>
<feature type="compositionally biased region" description="Low complexity" evidence="3">
    <location>
        <begin position="615"/>
        <end position="627"/>
    </location>
</feature>
<comment type="caution">
    <text evidence="6">The sequence shown here is derived from an EMBL/GenBank/DDBJ whole genome shotgun (WGS) entry which is preliminary data.</text>
</comment>